<organism evidence="2 3">
    <name type="scientific">Ricinus communis</name>
    <name type="common">Castor bean</name>
    <dbReference type="NCBI Taxonomy" id="3988"/>
    <lineage>
        <taxon>Eukaryota</taxon>
        <taxon>Viridiplantae</taxon>
        <taxon>Streptophyta</taxon>
        <taxon>Embryophyta</taxon>
        <taxon>Tracheophyta</taxon>
        <taxon>Spermatophyta</taxon>
        <taxon>Magnoliopsida</taxon>
        <taxon>eudicotyledons</taxon>
        <taxon>Gunneridae</taxon>
        <taxon>Pentapetalae</taxon>
        <taxon>rosids</taxon>
        <taxon>fabids</taxon>
        <taxon>Malpighiales</taxon>
        <taxon>Euphorbiaceae</taxon>
        <taxon>Acalyphoideae</taxon>
        <taxon>Acalypheae</taxon>
        <taxon>Ricinus</taxon>
    </lineage>
</organism>
<dbReference type="InParanoid" id="B9T496"/>
<protein>
    <recommendedName>
        <fullName evidence="1">Reverse transcriptase zinc-binding domain-containing protein</fullName>
    </recommendedName>
</protein>
<dbReference type="AlphaFoldDB" id="B9T496"/>
<dbReference type="InterPro" id="IPR052929">
    <property type="entry name" value="RNase_H-like_EbsB-rel"/>
</dbReference>
<feature type="domain" description="Reverse transcriptase zinc-binding" evidence="1">
    <location>
        <begin position="149"/>
        <end position="207"/>
    </location>
</feature>
<evidence type="ECO:0000313" key="2">
    <source>
        <dbReference type="EMBL" id="EEF29304.1"/>
    </source>
</evidence>
<dbReference type="Proteomes" id="UP000008311">
    <property type="component" value="Unassembled WGS sequence"/>
</dbReference>
<dbReference type="Pfam" id="PF13966">
    <property type="entry name" value="zf-RVT"/>
    <property type="match status" value="1"/>
</dbReference>
<accession>B9T496</accession>
<dbReference type="PANTHER" id="PTHR47074">
    <property type="entry name" value="BNAC02G40300D PROTEIN"/>
    <property type="match status" value="1"/>
</dbReference>
<evidence type="ECO:0000313" key="3">
    <source>
        <dbReference type="Proteomes" id="UP000008311"/>
    </source>
</evidence>
<reference evidence="3" key="1">
    <citation type="journal article" date="2010" name="Nat. Biotechnol.">
        <title>Draft genome sequence of the oilseed species Ricinus communis.</title>
        <authorList>
            <person name="Chan A.P."/>
            <person name="Crabtree J."/>
            <person name="Zhao Q."/>
            <person name="Lorenzi H."/>
            <person name="Orvis J."/>
            <person name="Puiu D."/>
            <person name="Melake-Berhan A."/>
            <person name="Jones K.M."/>
            <person name="Redman J."/>
            <person name="Chen G."/>
            <person name="Cahoon E.B."/>
            <person name="Gedil M."/>
            <person name="Stanke M."/>
            <person name="Haas B.J."/>
            <person name="Wortman J.R."/>
            <person name="Fraser-Liggett C.M."/>
            <person name="Ravel J."/>
            <person name="Rabinowicz P.D."/>
        </authorList>
    </citation>
    <scope>NUCLEOTIDE SEQUENCE [LARGE SCALE GENOMIC DNA]</scope>
    <source>
        <strain evidence="3">cv. Hale</strain>
    </source>
</reference>
<dbReference type="eggNOG" id="KOG1075">
    <property type="taxonomic scope" value="Eukaryota"/>
</dbReference>
<sequence>MLCKQAWRLLLNPNSLVGQVYKARYYPTGTFLSSKLGANPSFIWASLQKISDVIRRGTRWKIGRGETITIGHHAWLLDDTNGFIQTDLLEEVCRKPVSCLFKTGTFEWDNKILDDLFNDRDKRLIHNIVLSHVAELDRVYWHRDVKGNFSVRDAYRLQQHDLSSSYSGDSVVWSKLWRLNITSKCKIFMWRALLNILPTRVNLVTKKKDDHRAALFVVICWSLWLNKNDYVWNGKKLGWKSILNRASTYLFQWGKARRINDFQQLRSQLVGCDSVWHKPVEGWYKMNVDASFSEHSRMSGAGFVLRDSAGAWVSGTLIPYPYISNPQVAELGLIGGTKI</sequence>
<proteinExistence type="predicted"/>
<dbReference type="EMBL" id="EQ974461">
    <property type="protein sequence ID" value="EEF29304.1"/>
    <property type="molecule type" value="Genomic_DNA"/>
</dbReference>
<keyword evidence="3" id="KW-1185">Reference proteome</keyword>
<evidence type="ECO:0000259" key="1">
    <source>
        <dbReference type="Pfam" id="PF13966"/>
    </source>
</evidence>
<dbReference type="InterPro" id="IPR026960">
    <property type="entry name" value="RVT-Znf"/>
</dbReference>
<name>B9T496_RICCO</name>
<gene>
    <name evidence="2" type="ORF">RCOM_0176050</name>
</gene>
<dbReference type="PANTHER" id="PTHR47074:SF11">
    <property type="entry name" value="REVERSE TRANSCRIPTASE-LIKE PROTEIN"/>
    <property type="match status" value="1"/>
</dbReference>